<evidence type="ECO:0000256" key="5">
    <source>
        <dbReference type="ARBA" id="ARBA00023054"/>
    </source>
</evidence>
<keyword evidence="4" id="KW-0843">Virulence</keyword>
<evidence type="ECO:0000256" key="2">
    <source>
        <dbReference type="ARBA" id="ARBA00007741"/>
    </source>
</evidence>
<reference evidence="6 7" key="1">
    <citation type="submission" date="2018-06" db="EMBL/GenBank/DDBJ databases">
        <title>Bacteria isolated from soil of Wuhan.</title>
        <authorList>
            <person name="Wei X."/>
            <person name="Chunhua H."/>
        </authorList>
    </citation>
    <scope>NUCLEOTIDE SEQUENCE [LARGE SCALE GENOMIC DNA]</scope>
    <source>
        <strain evidence="7">xwS2</strain>
    </source>
</reference>
<comment type="subcellular location">
    <subcellularLocation>
        <location evidence="1">Secreted</location>
    </subcellularLocation>
</comment>
<sequence>MGYLDATVSPPTMLLPSVRVNDTWLPNAAAKATAMATLAALAQEQFELTSQPRPEHSLSGLPPVVQSVDGFFEKLTELIGLIKEKYLSQYTHILESYQKFFAAFTSRITADMQWWIGSADEGKKVTIRGDTFHREFDKLIRDFSLPNAAAVLFPEPGHPEATLEDAQKWQAALGLPASSVKQLPTGGYGVVIDLAPIRSMKAGTPSNYQVWDTAKFQAWQHGFNAQEEAMKNQLQAFTQKFSNANSYHDNFNRTLSAHMKEFADLLKHMTTL</sequence>
<dbReference type="InterPro" id="IPR009483">
    <property type="entry name" value="IpaD/BipD/SipD"/>
</dbReference>
<proteinExistence type="inferred from homology"/>
<evidence type="ECO:0000256" key="4">
    <source>
        <dbReference type="ARBA" id="ARBA00023026"/>
    </source>
</evidence>
<dbReference type="Pfam" id="PF06511">
    <property type="entry name" value="T3SS_TC"/>
    <property type="match status" value="1"/>
</dbReference>
<comment type="similarity">
    <text evidence="2">Belongs to the invasin protein D family.</text>
</comment>
<dbReference type="Gene3D" id="1.20.1710.10">
    <property type="entry name" value="IpaD-like"/>
    <property type="match status" value="1"/>
</dbReference>
<evidence type="ECO:0000256" key="1">
    <source>
        <dbReference type="ARBA" id="ARBA00004613"/>
    </source>
</evidence>
<evidence type="ECO:0000256" key="3">
    <source>
        <dbReference type="ARBA" id="ARBA00022525"/>
    </source>
</evidence>
<dbReference type="InterPro" id="IPR036708">
    <property type="entry name" value="BipD-like_sf"/>
</dbReference>
<keyword evidence="5" id="KW-0175">Coiled coil</keyword>
<dbReference type="SUPFAM" id="SSF140693">
    <property type="entry name" value="IpaD-like"/>
    <property type="match status" value="1"/>
</dbReference>
<evidence type="ECO:0000313" key="6">
    <source>
        <dbReference type="EMBL" id="RWU17999.1"/>
    </source>
</evidence>
<gene>
    <name evidence="6" type="ORF">DM813_25350</name>
</gene>
<evidence type="ECO:0000313" key="7">
    <source>
        <dbReference type="Proteomes" id="UP000288983"/>
    </source>
</evidence>
<protein>
    <submittedName>
        <fullName evidence="6">IpaD/SipD/SspD family type III secretion system needle tip protein</fullName>
    </submittedName>
</protein>
<comment type="caution">
    <text evidence="6">The sequence shown here is derived from an EMBL/GenBank/DDBJ whole genome shotgun (WGS) entry which is preliminary data.</text>
</comment>
<dbReference type="Proteomes" id="UP000288983">
    <property type="component" value="Unassembled WGS sequence"/>
</dbReference>
<dbReference type="EMBL" id="QJRG01000049">
    <property type="protein sequence ID" value="RWU17999.1"/>
    <property type="molecule type" value="Genomic_DNA"/>
</dbReference>
<organism evidence="6 7">
    <name type="scientific">Pseudomonas alkylphenolica</name>
    <dbReference type="NCBI Taxonomy" id="237609"/>
    <lineage>
        <taxon>Bacteria</taxon>
        <taxon>Pseudomonadati</taxon>
        <taxon>Pseudomonadota</taxon>
        <taxon>Gammaproteobacteria</taxon>
        <taxon>Pseudomonadales</taxon>
        <taxon>Pseudomonadaceae</taxon>
        <taxon>Pseudomonas</taxon>
    </lineage>
</organism>
<dbReference type="GO" id="GO:0005576">
    <property type="term" value="C:extracellular region"/>
    <property type="evidence" value="ECO:0007669"/>
    <property type="project" value="UniProtKB-SubCell"/>
</dbReference>
<dbReference type="AlphaFoldDB" id="A0A443ZGQ0"/>
<name>A0A443ZGQ0_9PSED</name>
<keyword evidence="3" id="KW-0964">Secreted</keyword>
<accession>A0A443ZGQ0</accession>